<dbReference type="EMBL" id="JASATX010000002">
    <property type="protein sequence ID" value="MDI2098444.1"/>
    <property type="molecule type" value="Genomic_DNA"/>
</dbReference>
<dbReference type="NCBIfam" id="TIGR03704">
    <property type="entry name" value="PrmC_rel_meth"/>
    <property type="match status" value="1"/>
</dbReference>
<dbReference type="CDD" id="cd02440">
    <property type="entry name" value="AdoMet_MTases"/>
    <property type="match status" value="1"/>
</dbReference>
<protein>
    <recommendedName>
        <fullName evidence="1">peptide chain release factor N(5)-glutamine methyltransferase</fullName>
        <ecNumber evidence="1">2.1.1.297</ecNumber>
    </recommendedName>
</protein>
<comment type="catalytic activity">
    <reaction evidence="5">
        <text>L-glutaminyl-[peptide chain release factor] + S-adenosyl-L-methionine = N(5)-methyl-L-glutaminyl-[peptide chain release factor] + S-adenosyl-L-homocysteine + H(+)</text>
        <dbReference type="Rhea" id="RHEA:42896"/>
        <dbReference type="Rhea" id="RHEA-COMP:10271"/>
        <dbReference type="Rhea" id="RHEA-COMP:10272"/>
        <dbReference type="ChEBI" id="CHEBI:15378"/>
        <dbReference type="ChEBI" id="CHEBI:30011"/>
        <dbReference type="ChEBI" id="CHEBI:57856"/>
        <dbReference type="ChEBI" id="CHEBI:59789"/>
        <dbReference type="ChEBI" id="CHEBI:61891"/>
        <dbReference type="EC" id="2.1.1.297"/>
    </reaction>
</comment>
<dbReference type="SUPFAM" id="SSF53335">
    <property type="entry name" value="S-adenosyl-L-methionine-dependent methyltransferases"/>
    <property type="match status" value="1"/>
</dbReference>
<dbReference type="InterPro" id="IPR007848">
    <property type="entry name" value="Small_mtfrase_dom"/>
</dbReference>
<name>A0AAW6T4S5_9MICO</name>
<dbReference type="InterPro" id="IPR029063">
    <property type="entry name" value="SAM-dependent_MTases_sf"/>
</dbReference>
<dbReference type="Pfam" id="PF05175">
    <property type="entry name" value="MTS"/>
    <property type="match status" value="1"/>
</dbReference>
<dbReference type="Gene3D" id="1.10.8.10">
    <property type="entry name" value="DNA helicase RuvA subunit, C-terminal domain"/>
    <property type="match status" value="1"/>
</dbReference>
<dbReference type="InterPro" id="IPR004556">
    <property type="entry name" value="HemK-like"/>
</dbReference>
<dbReference type="InterPro" id="IPR050320">
    <property type="entry name" value="N5-glutamine_MTase"/>
</dbReference>
<dbReference type="NCBIfam" id="TIGR00536">
    <property type="entry name" value="hemK_fam"/>
    <property type="match status" value="1"/>
</dbReference>
<evidence type="ECO:0000256" key="5">
    <source>
        <dbReference type="ARBA" id="ARBA00048391"/>
    </source>
</evidence>
<comment type="caution">
    <text evidence="7">The sequence shown here is derived from an EMBL/GenBank/DDBJ whole genome shotgun (WGS) entry which is preliminary data.</text>
</comment>
<feature type="domain" description="Methyltransferase small" evidence="6">
    <location>
        <begin position="69"/>
        <end position="173"/>
    </location>
</feature>
<dbReference type="EC" id="2.1.1.297" evidence="1"/>
<evidence type="ECO:0000256" key="3">
    <source>
        <dbReference type="ARBA" id="ARBA00022679"/>
    </source>
</evidence>
<evidence type="ECO:0000256" key="1">
    <source>
        <dbReference type="ARBA" id="ARBA00012771"/>
    </source>
</evidence>
<evidence type="ECO:0000256" key="4">
    <source>
        <dbReference type="ARBA" id="ARBA00022691"/>
    </source>
</evidence>
<dbReference type="GO" id="GO:0032259">
    <property type="term" value="P:methylation"/>
    <property type="evidence" value="ECO:0007669"/>
    <property type="project" value="UniProtKB-KW"/>
</dbReference>
<evidence type="ECO:0000313" key="7">
    <source>
        <dbReference type="EMBL" id="MDI2098444.1"/>
    </source>
</evidence>
<dbReference type="PANTHER" id="PTHR18895:SF74">
    <property type="entry name" value="MTRF1L RELEASE FACTOR GLUTAMINE METHYLTRANSFERASE"/>
    <property type="match status" value="1"/>
</dbReference>
<proteinExistence type="predicted"/>
<accession>A0AAW6T4S5</accession>
<dbReference type="AlphaFoldDB" id="A0AAW6T4S5"/>
<dbReference type="InterPro" id="IPR022446">
    <property type="entry name" value="MeTrfrase_put"/>
</dbReference>
<reference evidence="7 8" key="1">
    <citation type="submission" date="2023-04" db="EMBL/GenBank/DDBJ databases">
        <title>Klugiella caeni sp. nov. isolated from the sludge of biochemical tank.</title>
        <authorList>
            <person name="Geng K."/>
        </authorList>
    </citation>
    <scope>NUCLEOTIDE SEQUENCE [LARGE SCALE GENOMIC DNA]</scope>
    <source>
        <strain evidence="7 8">YN-L-19</strain>
    </source>
</reference>
<evidence type="ECO:0000313" key="8">
    <source>
        <dbReference type="Proteomes" id="UP001321506"/>
    </source>
</evidence>
<dbReference type="Gene3D" id="3.40.50.150">
    <property type="entry name" value="Vaccinia Virus protein VP39"/>
    <property type="match status" value="1"/>
</dbReference>
<dbReference type="GO" id="GO:0102559">
    <property type="term" value="F:peptide chain release factor N(5)-glutamine methyltransferase activity"/>
    <property type="evidence" value="ECO:0007669"/>
    <property type="project" value="UniProtKB-EC"/>
</dbReference>
<sequence>MNALRDTADTAAIAATLRAAGSVFAEEEAALLVAEASTRQQLERFIEERVAGVPLEHIVGWVEFRGLRVAVEPGVFVPRRRTEFLAELAAADAREGDVAVDLCCGSGAIGAVIAHEAPGADVYASDIDPVAVACARRNLPPERVFEGDLFDALPGALAGTIDVLVANAPYVPTGAVALMPREARLHEHLVSLDGGDDGLDVHRRVIQAAATWMAPGGVVLIEVSERQAPALAGLFEQAGIRPSVLHSEQWDATVVMGRVAGGVAGADGSCHGSPQRYRAS</sequence>
<gene>
    <name evidence="7" type="ORF">QF206_05625</name>
</gene>
<keyword evidence="2" id="KW-0489">Methyltransferase</keyword>
<evidence type="ECO:0000259" key="6">
    <source>
        <dbReference type="Pfam" id="PF05175"/>
    </source>
</evidence>
<evidence type="ECO:0000256" key="2">
    <source>
        <dbReference type="ARBA" id="ARBA00022603"/>
    </source>
</evidence>
<dbReference type="Proteomes" id="UP001321506">
    <property type="component" value="Unassembled WGS sequence"/>
</dbReference>
<dbReference type="RefSeq" id="WP_281488237.1">
    <property type="nucleotide sequence ID" value="NZ_JASATX010000002.1"/>
</dbReference>
<keyword evidence="3" id="KW-0808">Transferase</keyword>
<organism evidence="7 8">
    <name type="scientific">Ruicaihuangia caeni</name>
    <dbReference type="NCBI Taxonomy" id="3042517"/>
    <lineage>
        <taxon>Bacteria</taxon>
        <taxon>Bacillati</taxon>
        <taxon>Actinomycetota</taxon>
        <taxon>Actinomycetes</taxon>
        <taxon>Micrococcales</taxon>
        <taxon>Microbacteriaceae</taxon>
        <taxon>Ruicaihuangia</taxon>
    </lineage>
</organism>
<keyword evidence="8" id="KW-1185">Reference proteome</keyword>
<dbReference type="PANTHER" id="PTHR18895">
    <property type="entry name" value="HEMK METHYLTRANSFERASE"/>
    <property type="match status" value="1"/>
</dbReference>
<keyword evidence="4" id="KW-0949">S-adenosyl-L-methionine</keyword>